<evidence type="ECO:0000313" key="1">
    <source>
        <dbReference type="EMBL" id="TCV07421.1"/>
    </source>
</evidence>
<name>A0A4R3VR59_9SPHI</name>
<evidence type="ECO:0000313" key="2">
    <source>
        <dbReference type="Proteomes" id="UP000295197"/>
    </source>
</evidence>
<organism evidence="1 2">
    <name type="scientific">Sphingobacterium alimentarium</name>
    <dbReference type="NCBI Taxonomy" id="797292"/>
    <lineage>
        <taxon>Bacteria</taxon>
        <taxon>Pseudomonadati</taxon>
        <taxon>Bacteroidota</taxon>
        <taxon>Sphingobacteriia</taxon>
        <taxon>Sphingobacteriales</taxon>
        <taxon>Sphingobacteriaceae</taxon>
        <taxon>Sphingobacterium</taxon>
    </lineage>
</organism>
<gene>
    <name evidence="1" type="ORF">EDC17_105321</name>
</gene>
<reference evidence="1 2" key="1">
    <citation type="submission" date="2019-03" db="EMBL/GenBank/DDBJ databases">
        <title>Genomic Encyclopedia of Type Strains, Phase IV (KMG-IV): sequencing the most valuable type-strain genomes for metagenomic binning, comparative biology and taxonomic classification.</title>
        <authorList>
            <person name="Goeker M."/>
        </authorList>
    </citation>
    <scope>NUCLEOTIDE SEQUENCE [LARGE SCALE GENOMIC DNA]</scope>
    <source>
        <strain evidence="1 2">DSM 22362</strain>
    </source>
</reference>
<dbReference type="AlphaFoldDB" id="A0A4R3VR59"/>
<accession>A0A4R3VR59</accession>
<dbReference type="EMBL" id="SMBZ01000053">
    <property type="protein sequence ID" value="TCV07421.1"/>
    <property type="molecule type" value="Genomic_DNA"/>
</dbReference>
<dbReference type="Proteomes" id="UP000295197">
    <property type="component" value="Unassembled WGS sequence"/>
</dbReference>
<keyword evidence="2" id="KW-1185">Reference proteome</keyword>
<sequence>MTGVIFHTPLYTEVLFDVVLIIVERGAYY</sequence>
<protein>
    <submittedName>
        <fullName evidence="1">Uncharacterized protein</fullName>
    </submittedName>
</protein>
<comment type="caution">
    <text evidence="1">The sequence shown here is derived from an EMBL/GenBank/DDBJ whole genome shotgun (WGS) entry which is preliminary data.</text>
</comment>
<proteinExistence type="predicted"/>